<dbReference type="InterPro" id="IPR014937">
    <property type="entry name" value="DUF1810"/>
</dbReference>
<keyword evidence="2" id="KW-1185">Reference proteome</keyword>
<protein>
    <submittedName>
        <fullName evidence="1">DUF1810 domain-containing protein</fullName>
    </submittedName>
</protein>
<evidence type="ECO:0000313" key="2">
    <source>
        <dbReference type="Proteomes" id="UP000500857"/>
    </source>
</evidence>
<dbReference type="RefSeq" id="WP_168567947.1">
    <property type="nucleotide sequence ID" value="NZ_CP051167.1"/>
</dbReference>
<gene>
    <name evidence="1" type="ORF">HCG48_03690</name>
</gene>
<dbReference type="Pfam" id="PF08837">
    <property type="entry name" value="DUF1810"/>
    <property type="match status" value="1"/>
</dbReference>
<dbReference type="Gene3D" id="1.25.40.380">
    <property type="entry name" value="Protein of unknown function DUF1810"/>
    <property type="match status" value="1"/>
</dbReference>
<proteinExistence type="predicted"/>
<dbReference type="AlphaFoldDB" id="A0A6H1TV14"/>
<organism evidence="1 2">
    <name type="scientific">Oxynema aestuarii AP17</name>
    <dbReference type="NCBI Taxonomy" id="2064643"/>
    <lineage>
        <taxon>Bacteria</taxon>
        <taxon>Bacillati</taxon>
        <taxon>Cyanobacteriota</taxon>
        <taxon>Cyanophyceae</taxon>
        <taxon>Oscillatoriophycideae</taxon>
        <taxon>Oscillatoriales</taxon>
        <taxon>Oscillatoriaceae</taxon>
        <taxon>Oxynema</taxon>
        <taxon>Oxynema aestuarii</taxon>
    </lineage>
</organism>
<dbReference type="Proteomes" id="UP000500857">
    <property type="component" value="Chromosome"/>
</dbReference>
<evidence type="ECO:0000313" key="1">
    <source>
        <dbReference type="EMBL" id="QIZ69790.1"/>
    </source>
</evidence>
<name>A0A6H1TV14_9CYAN</name>
<dbReference type="KEGG" id="oxy:HCG48_03690"/>
<dbReference type="PIRSF" id="PIRSF008546">
    <property type="entry name" value="UCP008546"/>
    <property type="match status" value="1"/>
</dbReference>
<accession>A0A6H1TV14</accession>
<dbReference type="InterPro" id="IPR036287">
    <property type="entry name" value="Rv1873-like_sf"/>
</dbReference>
<dbReference type="EMBL" id="CP051167">
    <property type="protein sequence ID" value="QIZ69790.1"/>
    <property type="molecule type" value="Genomic_DNA"/>
</dbReference>
<sequence length="144" mass="16408">MQDDPYNLKRFLDAQAISYERALGELKAGRKRSHWMWYIFPQYRGLGLSFTSRCYAIHSLAEARAYLAHPVLGDRLRECTTTVLQIPGRSAREIFGSPDDLKFRSCATLFAVASPADGVFVQALERFYDGERDPKTLELLALDE</sequence>
<dbReference type="SUPFAM" id="SSF140736">
    <property type="entry name" value="Rv1873-like"/>
    <property type="match status" value="1"/>
</dbReference>
<reference evidence="1 2" key="1">
    <citation type="submission" date="2020-04" db="EMBL/GenBank/DDBJ databases">
        <authorList>
            <person name="Basu S."/>
            <person name="Maruthanayagam V."/>
            <person name="Chakraborty S."/>
            <person name="Pramanik A."/>
            <person name="Mukherjee J."/>
            <person name="Brink B."/>
        </authorList>
    </citation>
    <scope>NUCLEOTIDE SEQUENCE [LARGE SCALE GENOMIC DNA]</scope>
    <source>
        <strain evidence="1 2">AP17</strain>
    </source>
</reference>